<dbReference type="PANTHER" id="PTHR10612:SF34">
    <property type="entry name" value="APOLIPOPROTEIN D"/>
    <property type="match status" value="1"/>
</dbReference>
<dbReference type="PRINTS" id="PR01171">
    <property type="entry name" value="BCTLIPOCALIN"/>
</dbReference>
<keyword evidence="2" id="KW-0732">Signal</keyword>
<comment type="similarity">
    <text evidence="1 2">Belongs to the calycin superfamily. Lipocalin family.</text>
</comment>
<dbReference type="InterPro" id="IPR022272">
    <property type="entry name" value="Lipocalin_CS"/>
</dbReference>
<evidence type="ECO:0000256" key="2">
    <source>
        <dbReference type="PIRNR" id="PIRNR036893"/>
    </source>
</evidence>
<dbReference type="EMBL" id="JACYFG010000007">
    <property type="protein sequence ID" value="MBD5779175.1"/>
    <property type="molecule type" value="Genomic_DNA"/>
</dbReference>
<dbReference type="PANTHER" id="PTHR10612">
    <property type="entry name" value="APOLIPOPROTEIN D"/>
    <property type="match status" value="1"/>
</dbReference>
<dbReference type="CDD" id="cd19438">
    <property type="entry name" value="lipocalin_Blc-like"/>
    <property type="match status" value="1"/>
</dbReference>
<feature type="signal peptide" evidence="2">
    <location>
        <begin position="1"/>
        <end position="28"/>
    </location>
</feature>
<comment type="caution">
    <text evidence="4">The sequence shown here is derived from an EMBL/GenBank/DDBJ whole genome shotgun (WGS) entry which is preliminary data.</text>
</comment>
<evidence type="ECO:0000256" key="1">
    <source>
        <dbReference type="ARBA" id="ARBA00006889"/>
    </source>
</evidence>
<name>A0A927IH85_9BACT</name>
<accession>A0A927IH85</accession>
<evidence type="ECO:0000313" key="5">
    <source>
        <dbReference type="Proteomes" id="UP000622317"/>
    </source>
</evidence>
<feature type="domain" description="Lipocalin/cytosolic fatty-acid binding" evidence="3">
    <location>
        <begin position="42"/>
        <end position="180"/>
    </location>
</feature>
<dbReference type="RefSeq" id="WP_191616311.1">
    <property type="nucleotide sequence ID" value="NZ_JACYFG010000007.1"/>
</dbReference>
<sequence>MPTTPLQKLLTGLALPLLFLCGGHAIQAKTPPEGVVPVENFELERYLGLWYELARTDNRFERGLDSVTAEYTLKDDDSIRVFNRGWDEEKKKWKEIDGRGYKIGDPEEGTLKVTFFWPFYAGYHIFELDHEGYQYALVSGDNHSYMWLLARTPQLPQSTIDSLMEKAEAAGFDTESLIWLDHKTVHPSLLGK</sequence>
<dbReference type="PROSITE" id="PS00213">
    <property type="entry name" value="LIPOCALIN"/>
    <property type="match status" value="1"/>
</dbReference>
<dbReference type="Gene3D" id="2.40.128.20">
    <property type="match status" value="1"/>
</dbReference>
<keyword evidence="5" id="KW-1185">Reference proteome</keyword>
<reference evidence="4" key="1">
    <citation type="submission" date="2020-09" db="EMBL/GenBank/DDBJ databases">
        <title>Pelagicoccus enzymogenes sp. nov. with an EPS production, isolated from marine sediment.</title>
        <authorList>
            <person name="Feng X."/>
        </authorList>
    </citation>
    <scope>NUCLEOTIDE SEQUENCE</scope>
    <source>
        <strain evidence="4">NFK12</strain>
    </source>
</reference>
<feature type="chain" id="PRO_5038205043" evidence="2">
    <location>
        <begin position="29"/>
        <end position="192"/>
    </location>
</feature>
<gene>
    <name evidence="4" type="ORF">IEN85_06690</name>
</gene>
<dbReference type="InterPro" id="IPR002446">
    <property type="entry name" value="Lipocalin_bac"/>
</dbReference>
<protein>
    <submittedName>
        <fullName evidence="4">Lipocalin family protein</fullName>
    </submittedName>
</protein>
<dbReference type="AlphaFoldDB" id="A0A927IH85"/>
<proteinExistence type="inferred from homology"/>
<dbReference type="InterPro" id="IPR022271">
    <property type="entry name" value="Lipocalin_ApoD"/>
</dbReference>
<dbReference type="InterPro" id="IPR047202">
    <property type="entry name" value="Lipocalin_Blc-like_dom"/>
</dbReference>
<dbReference type="Pfam" id="PF08212">
    <property type="entry name" value="Lipocalin_2"/>
    <property type="match status" value="1"/>
</dbReference>
<evidence type="ECO:0000259" key="3">
    <source>
        <dbReference type="Pfam" id="PF08212"/>
    </source>
</evidence>
<dbReference type="InterPro" id="IPR000566">
    <property type="entry name" value="Lipocln_cytosolic_FA-bd_dom"/>
</dbReference>
<dbReference type="Proteomes" id="UP000622317">
    <property type="component" value="Unassembled WGS sequence"/>
</dbReference>
<evidence type="ECO:0000313" key="4">
    <source>
        <dbReference type="EMBL" id="MBD5779175.1"/>
    </source>
</evidence>
<dbReference type="GO" id="GO:0006950">
    <property type="term" value="P:response to stress"/>
    <property type="evidence" value="ECO:0007669"/>
    <property type="project" value="UniProtKB-ARBA"/>
</dbReference>
<organism evidence="4 5">
    <name type="scientific">Pelagicoccus enzymogenes</name>
    <dbReference type="NCBI Taxonomy" id="2773457"/>
    <lineage>
        <taxon>Bacteria</taxon>
        <taxon>Pseudomonadati</taxon>
        <taxon>Verrucomicrobiota</taxon>
        <taxon>Opitutia</taxon>
        <taxon>Puniceicoccales</taxon>
        <taxon>Pelagicoccaceae</taxon>
        <taxon>Pelagicoccus</taxon>
    </lineage>
</organism>
<dbReference type="PIRSF" id="PIRSF036893">
    <property type="entry name" value="Lipocalin_ApoD"/>
    <property type="match status" value="1"/>
</dbReference>
<dbReference type="InterPro" id="IPR012674">
    <property type="entry name" value="Calycin"/>
</dbReference>
<dbReference type="SUPFAM" id="SSF50814">
    <property type="entry name" value="Lipocalins"/>
    <property type="match status" value="1"/>
</dbReference>